<name>A0A4U0P747_9SPHI</name>
<reference evidence="1 2" key="1">
    <citation type="submission" date="2019-04" db="EMBL/GenBank/DDBJ databases">
        <title>Sphingobacterium olei sp. nov., isolated from oil-contaminated soil.</title>
        <authorList>
            <person name="Liu B."/>
        </authorList>
    </citation>
    <scope>NUCLEOTIDE SEQUENCE [LARGE SCALE GENOMIC DNA]</scope>
    <source>
        <strain evidence="1 2">HAL-9</strain>
    </source>
</reference>
<proteinExistence type="predicted"/>
<sequence>MVTNKKFEGDFTEVENRFPKLAYSWRAKLKMWLITGELDICDNKGIYWNTFDIGMAVPYNYPYCVPIVIEKSTLIPRDIDWHISEGGICCLDVYHNLIVQSKVGIHICDFILEKVYPFFANQLHRLEGGQYAGKEYAHYFEGIIQYYLEEHKLPDEDSILLLLSHIVTRKRTERNKDCPCGSGTKAKYCHLQSIEIIKKLGEEQINTDIDKIKKRLEN</sequence>
<accession>A0A4U0P747</accession>
<dbReference type="EMBL" id="SUME01000001">
    <property type="protein sequence ID" value="TJZ63307.1"/>
    <property type="molecule type" value="Genomic_DNA"/>
</dbReference>
<dbReference type="InterPro" id="IPR004027">
    <property type="entry name" value="SEC_C_motif"/>
</dbReference>
<dbReference type="Proteomes" id="UP000306808">
    <property type="component" value="Unassembled WGS sequence"/>
</dbReference>
<dbReference type="RefSeq" id="WP_136899850.1">
    <property type="nucleotide sequence ID" value="NZ_SUME01000001.1"/>
</dbReference>
<dbReference type="OrthoDB" id="21421at2"/>
<dbReference type="SUPFAM" id="SSF103642">
    <property type="entry name" value="Sec-C motif"/>
    <property type="match status" value="1"/>
</dbReference>
<gene>
    <name evidence="1" type="ORF">FAZ15_03235</name>
</gene>
<organism evidence="1 2">
    <name type="scientific">Sphingobacterium olei</name>
    <dbReference type="NCBI Taxonomy" id="2571155"/>
    <lineage>
        <taxon>Bacteria</taxon>
        <taxon>Pseudomonadati</taxon>
        <taxon>Bacteroidota</taxon>
        <taxon>Sphingobacteriia</taxon>
        <taxon>Sphingobacteriales</taxon>
        <taxon>Sphingobacteriaceae</taxon>
        <taxon>Sphingobacterium</taxon>
    </lineage>
</organism>
<evidence type="ECO:0008006" key="3">
    <source>
        <dbReference type="Google" id="ProtNLM"/>
    </source>
</evidence>
<evidence type="ECO:0000313" key="1">
    <source>
        <dbReference type="EMBL" id="TJZ63307.1"/>
    </source>
</evidence>
<evidence type="ECO:0000313" key="2">
    <source>
        <dbReference type="Proteomes" id="UP000306808"/>
    </source>
</evidence>
<dbReference type="Pfam" id="PF02810">
    <property type="entry name" value="SEC-C"/>
    <property type="match status" value="1"/>
</dbReference>
<comment type="caution">
    <text evidence="1">The sequence shown here is derived from an EMBL/GenBank/DDBJ whole genome shotgun (WGS) entry which is preliminary data.</text>
</comment>
<dbReference type="AlphaFoldDB" id="A0A4U0P747"/>
<protein>
    <recommendedName>
        <fullName evidence="3">SEC-C domain-containing protein</fullName>
    </recommendedName>
</protein>
<keyword evidence="2" id="KW-1185">Reference proteome</keyword>
<dbReference type="Gene3D" id="3.10.450.50">
    <property type="match status" value="1"/>
</dbReference>